<dbReference type="SUPFAM" id="SSF53098">
    <property type="entry name" value="Ribonuclease H-like"/>
    <property type="match status" value="1"/>
</dbReference>
<dbReference type="EMBL" id="CADCXV010000782">
    <property type="protein sequence ID" value="CAB0035374.1"/>
    <property type="molecule type" value="Genomic_DNA"/>
</dbReference>
<dbReference type="Gene3D" id="3.30.420.10">
    <property type="entry name" value="Ribonuclease H-like superfamily/Ribonuclease H"/>
    <property type="match status" value="1"/>
</dbReference>
<proteinExistence type="predicted"/>
<dbReference type="InterPro" id="IPR001584">
    <property type="entry name" value="Integrase_cat-core"/>
</dbReference>
<evidence type="ECO:0000313" key="4">
    <source>
        <dbReference type="Proteomes" id="UP000479190"/>
    </source>
</evidence>
<dbReference type="GO" id="GO:0015074">
    <property type="term" value="P:DNA integration"/>
    <property type="evidence" value="ECO:0007669"/>
    <property type="project" value="InterPro"/>
</dbReference>
<sequence>MQQYDFEIVHRKGKHNELPDALSRVCVQDETKQYEVSESCVASLCEIDDAAYTARINEVQERPDRWRNWKVENGMLYKYRHDALLDPICGEREGWKLVVPKNLHERVLHEAHSVKSAAHLGVEKTYDRLARDYFWRGMYHDVHEFVRTCDTCQRYKFVQTGPQGLMGKRVLEEPWAVVACDCMEFPTSKAQNKYLIVLQDLFTRWIEVRPVRRATGKAIVSAVEELVIFRWGTPELLLTDNGTEFINKDVEKCLQERGIKRSMIPVYHAQANPVERSNRTFKNVHSDVCGRGSSYVGSACS</sequence>
<dbReference type="OrthoDB" id="7700898at2759"/>
<protein>
    <recommendedName>
        <fullName evidence="1">RNA-directed DNA polymerase</fullName>
        <ecNumber evidence="1">2.7.7.49</ecNumber>
    </recommendedName>
</protein>
<dbReference type="GO" id="GO:0003676">
    <property type="term" value="F:nucleic acid binding"/>
    <property type="evidence" value="ECO:0007669"/>
    <property type="project" value="InterPro"/>
</dbReference>
<gene>
    <name evidence="3" type="ORF">TBRA_LOCUS7271</name>
</gene>
<dbReference type="AlphaFoldDB" id="A0A6H5IBI2"/>
<name>A0A6H5IBI2_9HYME</name>
<evidence type="ECO:0000313" key="3">
    <source>
        <dbReference type="EMBL" id="CAB0035374.1"/>
    </source>
</evidence>
<organism evidence="3 4">
    <name type="scientific">Trichogramma brassicae</name>
    <dbReference type="NCBI Taxonomy" id="86971"/>
    <lineage>
        <taxon>Eukaryota</taxon>
        <taxon>Metazoa</taxon>
        <taxon>Ecdysozoa</taxon>
        <taxon>Arthropoda</taxon>
        <taxon>Hexapoda</taxon>
        <taxon>Insecta</taxon>
        <taxon>Pterygota</taxon>
        <taxon>Neoptera</taxon>
        <taxon>Endopterygota</taxon>
        <taxon>Hymenoptera</taxon>
        <taxon>Apocrita</taxon>
        <taxon>Proctotrupomorpha</taxon>
        <taxon>Chalcidoidea</taxon>
        <taxon>Trichogrammatidae</taxon>
        <taxon>Trichogramma</taxon>
    </lineage>
</organism>
<dbReference type="PROSITE" id="PS50994">
    <property type="entry name" value="INTEGRASE"/>
    <property type="match status" value="1"/>
</dbReference>
<dbReference type="PANTHER" id="PTHR37984:SF5">
    <property type="entry name" value="PROTEIN NYNRIN-LIKE"/>
    <property type="match status" value="1"/>
</dbReference>
<dbReference type="Gene3D" id="1.10.340.70">
    <property type="match status" value="1"/>
</dbReference>
<dbReference type="EC" id="2.7.7.49" evidence="1"/>
<dbReference type="PANTHER" id="PTHR37984">
    <property type="entry name" value="PROTEIN CBG26694"/>
    <property type="match status" value="1"/>
</dbReference>
<reference evidence="3 4" key="1">
    <citation type="submission" date="2020-02" db="EMBL/GenBank/DDBJ databases">
        <authorList>
            <person name="Ferguson B K."/>
        </authorList>
    </citation>
    <scope>NUCLEOTIDE SEQUENCE [LARGE SCALE GENOMIC DNA]</scope>
</reference>
<feature type="domain" description="Integrase catalytic" evidence="2">
    <location>
        <begin position="170"/>
        <end position="283"/>
    </location>
</feature>
<keyword evidence="4" id="KW-1185">Reference proteome</keyword>
<dbReference type="FunFam" id="1.10.340.70:FF:000001">
    <property type="entry name" value="Retrovirus-related Pol polyprotein from transposon gypsy-like Protein"/>
    <property type="match status" value="1"/>
</dbReference>
<dbReference type="Pfam" id="PF17921">
    <property type="entry name" value="Integrase_H2C2"/>
    <property type="match status" value="1"/>
</dbReference>
<dbReference type="Proteomes" id="UP000479190">
    <property type="component" value="Unassembled WGS sequence"/>
</dbReference>
<dbReference type="InterPro" id="IPR041588">
    <property type="entry name" value="Integrase_H2C2"/>
</dbReference>
<dbReference type="InterPro" id="IPR036397">
    <property type="entry name" value="RNaseH_sf"/>
</dbReference>
<dbReference type="Pfam" id="PF00665">
    <property type="entry name" value="rve"/>
    <property type="match status" value="1"/>
</dbReference>
<evidence type="ECO:0000259" key="2">
    <source>
        <dbReference type="PROSITE" id="PS50994"/>
    </source>
</evidence>
<dbReference type="GO" id="GO:0003964">
    <property type="term" value="F:RNA-directed DNA polymerase activity"/>
    <property type="evidence" value="ECO:0007669"/>
    <property type="project" value="UniProtKB-EC"/>
</dbReference>
<dbReference type="InterPro" id="IPR012337">
    <property type="entry name" value="RNaseH-like_sf"/>
</dbReference>
<accession>A0A6H5IBI2</accession>
<dbReference type="InterPro" id="IPR050951">
    <property type="entry name" value="Retrovirus_Pol_polyprotein"/>
</dbReference>
<evidence type="ECO:0000256" key="1">
    <source>
        <dbReference type="ARBA" id="ARBA00012493"/>
    </source>
</evidence>